<dbReference type="InterPro" id="IPR029063">
    <property type="entry name" value="SAM-dependent_MTases_sf"/>
</dbReference>
<dbReference type="PANTHER" id="PTHR43712:SF2">
    <property type="entry name" value="O-METHYLTRANSFERASE CICE"/>
    <property type="match status" value="1"/>
</dbReference>
<dbReference type="CDD" id="cd02440">
    <property type="entry name" value="AdoMet_MTases"/>
    <property type="match status" value="1"/>
</dbReference>
<dbReference type="Gene3D" id="1.10.10.10">
    <property type="entry name" value="Winged helix-like DNA-binding domain superfamily/Winged helix DNA-binding domain"/>
    <property type="match status" value="1"/>
</dbReference>
<dbReference type="Proteomes" id="UP001597018">
    <property type="component" value="Unassembled WGS sequence"/>
</dbReference>
<gene>
    <name evidence="5" type="ORF">ACFQ16_13130</name>
</gene>
<evidence type="ECO:0000259" key="4">
    <source>
        <dbReference type="Pfam" id="PF00891"/>
    </source>
</evidence>
<name>A0ABW3FQA0_9PSEU</name>
<keyword evidence="2" id="KW-0808">Transferase</keyword>
<dbReference type="Gene3D" id="1.20.58.1390">
    <property type="match status" value="1"/>
</dbReference>
<keyword evidence="3" id="KW-0949">S-adenosyl-L-methionine</keyword>
<comment type="caution">
    <text evidence="5">The sequence shown here is derived from an EMBL/GenBank/DDBJ whole genome shotgun (WGS) entry which is preliminary data.</text>
</comment>
<dbReference type="RefSeq" id="WP_263253820.1">
    <property type="nucleotide sequence ID" value="NZ_BAABLT010000006.1"/>
</dbReference>
<sequence>MGDSRSLTRQDLTRTLFGAAAFQLLNAGCRLGLFRLLHDEPGLTSEAIGSALRLRRRPTDVLLLGTTALGLTSLAGGGYRNAELLDEMFRDGSWEVLSDIVAFEADIVYEPQADFLASLREDTNVGLRRFAGDEDDLYRRLSNTPALEQLFFRCMRSWSKLSNPILVSKTDLTGVQRVLDVGGGDGINSIALAEANPRVRFTVLDLPGATAIARERISAAGMDDRITVAEFDMFAEPFPTGYDCVLFANQLVIWSPEQNLALLRKAHDALAPGGRVLVFNAMSDEDGPLYAALDNVYFTTLPASASTLYRWDQYESWLTEAGFSGLERLPGGSWTPHGVISGTK</sequence>
<dbReference type="GO" id="GO:0008168">
    <property type="term" value="F:methyltransferase activity"/>
    <property type="evidence" value="ECO:0007669"/>
    <property type="project" value="UniProtKB-KW"/>
</dbReference>
<evidence type="ECO:0000256" key="3">
    <source>
        <dbReference type="ARBA" id="ARBA00022691"/>
    </source>
</evidence>
<dbReference type="SUPFAM" id="SSF53335">
    <property type="entry name" value="S-adenosyl-L-methionine-dependent methyltransferases"/>
    <property type="match status" value="1"/>
</dbReference>
<keyword evidence="6" id="KW-1185">Reference proteome</keyword>
<dbReference type="GO" id="GO:0032259">
    <property type="term" value="P:methylation"/>
    <property type="evidence" value="ECO:0007669"/>
    <property type="project" value="UniProtKB-KW"/>
</dbReference>
<dbReference type="EMBL" id="JBHTIW010000008">
    <property type="protein sequence ID" value="MFD0920691.1"/>
    <property type="molecule type" value="Genomic_DNA"/>
</dbReference>
<feature type="domain" description="O-methyltransferase C-terminal" evidence="4">
    <location>
        <begin position="138"/>
        <end position="324"/>
    </location>
</feature>
<dbReference type="PROSITE" id="PS51683">
    <property type="entry name" value="SAM_OMT_II"/>
    <property type="match status" value="1"/>
</dbReference>
<accession>A0ABW3FQA0</accession>
<keyword evidence="1 5" id="KW-0489">Methyltransferase</keyword>
<organism evidence="5 6">
    <name type="scientific">Saccharopolyspora rosea</name>
    <dbReference type="NCBI Taxonomy" id="524884"/>
    <lineage>
        <taxon>Bacteria</taxon>
        <taxon>Bacillati</taxon>
        <taxon>Actinomycetota</taxon>
        <taxon>Actinomycetes</taxon>
        <taxon>Pseudonocardiales</taxon>
        <taxon>Pseudonocardiaceae</taxon>
        <taxon>Saccharopolyspora</taxon>
    </lineage>
</organism>
<evidence type="ECO:0000256" key="2">
    <source>
        <dbReference type="ARBA" id="ARBA00022679"/>
    </source>
</evidence>
<dbReference type="InterPro" id="IPR001077">
    <property type="entry name" value="COMT_C"/>
</dbReference>
<evidence type="ECO:0000313" key="6">
    <source>
        <dbReference type="Proteomes" id="UP001597018"/>
    </source>
</evidence>
<dbReference type="Gene3D" id="3.40.50.150">
    <property type="entry name" value="Vaccinia Virus protein VP39"/>
    <property type="match status" value="1"/>
</dbReference>
<dbReference type="Pfam" id="PF00891">
    <property type="entry name" value="Methyltransf_2"/>
    <property type="match status" value="1"/>
</dbReference>
<evidence type="ECO:0000256" key="1">
    <source>
        <dbReference type="ARBA" id="ARBA00022603"/>
    </source>
</evidence>
<evidence type="ECO:0000313" key="5">
    <source>
        <dbReference type="EMBL" id="MFD0920691.1"/>
    </source>
</evidence>
<proteinExistence type="predicted"/>
<dbReference type="PANTHER" id="PTHR43712">
    <property type="entry name" value="PUTATIVE (AFU_ORTHOLOGUE AFUA_4G14580)-RELATED"/>
    <property type="match status" value="1"/>
</dbReference>
<reference evidence="6" key="1">
    <citation type="journal article" date="2019" name="Int. J. Syst. Evol. Microbiol.">
        <title>The Global Catalogue of Microorganisms (GCM) 10K type strain sequencing project: providing services to taxonomists for standard genome sequencing and annotation.</title>
        <authorList>
            <consortium name="The Broad Institute Genomics Platform"/>
            <consortium name="The Broad Institute Genome Sequencing Center for Infectious Disease"/>
            <person name="Wu L."/>
            <person name="Ma J."/>
        </authorList>
    </citation>
    <scope>NUCLEOTIDE SEQUENCE [LARGE SCALE GENOMIC DNA]</scope>
    <source>
        <strain evidence="6">CCUG 56401</strain>
    </source>
</reference>
<dbReference type="InterPro" id="IPR016461">
    <property type="entry name" value="COMT-like"/>
</dbReference>
<dbReference type="InterPro" id="IPR036388">
    <property type="entry name" value="WH-like_DNA-bd_sf"/>
</dbReference>
<protein>
    <submittedName>
        <fullName evidence="5">Methyltransferase</fullName>
    </submittedName>
</protein>